<proteinExistence type="predicted"/>
<accession>A0A2S4PLL7</accession>
<protein>
    <submittedName>
        <fullName evidence="1">Uncharacterized protein</fullName>
    </submittedName>
</protein>
<dbReference type="STRING" id="225359.A0A2S4PLL7"/>
<evidence type="ECO:0000313" key="2">
    <source>
        <dbReference type="Proteomes" id="UP000237438"/>
    </source>
</evidence>
<comment type="caution">
    <text evidence="1">The sequence shown here is derived from an EMBL/GenBank/DDBJ whole genome shotgun (WGS) entry which is preliminary data.</text>
</comment>
<keyword evidence="2" id="KW-1185">Reference proteome</keyword>
<dbReference type="OrthoDB" id="5300765at2759"/>
<reference evidence="1 2" key="1">
    <citation type="submission" date="2017-10" db="EMBL/GenBank/DDBJ databases">
        <title>Development of genomic resources for the powdery mildew, Erysiphe pulchra.</title>
        <authorList>
            <person name="Wadl P.A."/>
            <person name="Mack B.M."/>
            <person name="Moore G."/>
            <person name="Beltz S.B."/>
        </authorList>
    </citation>
    <scope>NUCLEOTIDE SEQUENCE [LARGE SCALE GENOMIC DNA]</scope>
    <source>
        <strain evidence="1">Cflorida</strain>
    </source>
</reference>
<dbReference type="AlphaFoldDB" id="A0A2S4PLL7"/>
<gene>
    <name evidence="1" type="ORF">EPUL_006522</name>
</gene>
<evidence type="ECO:0000313" key="1">
    <source>
        <dbReference type="EMBL" id="POS82903.1"/>
    </source>
</evidence>
<name>A0A2S4PLL7_9PEZI</name>
<dbReference type="EMBL" id="PEDP01002119">
    <property type="protein sequence ID" value="POS82903.1"/>
    <property type="molecule type" value="Genomic_DNA"/>
</dbReference>
<sequence>MDYNSLLLYNSLEYPNENILSSSTNDIFRNNTLFSQTNDLSLQQNADFSLPATYDINEAVPSLMSDNGSDSLNFNHSSVSTDFSFYTEESTPIPDYDTHFQSLLPNDSFNPLVESSAPLDIPQDTEDMMLFLDFPPDQDNQFSDSTMPIISNDYNSFTEEPSRSDLRRHTIVYQTPSQLCQLNNHVNSNFFINLDCQAGSMTNLKSYLSEYDLVPGSLMMQNKNSNAPIKYSWVDIGQVREWESFSLERFGQNEDLQFLLEREIPQPDLPTPSISFNTSDHNGEYFMAKLNAALLQFPTFGGLKMQAHRDQETKEEIFLSACDEYASPDMRKGRVVGLRKDLNGWDLIRGKHAQNLKKKLDYLECLAQLHYYLREYGCRYGYILTDVNLIVVRHGIEETPHFGYLETKIFALNPLRRPSLEEDGEPSEFLAPQMRWGQVQDGQALLALWHLHMLATNMQVDGNVSWNIDTGSYSDKSRQRFLSRDADLAKILVRDVRCAEHRKKWNAPWVVKPPRSRNQRRRQVE</sequence>
<organism evidence="1 2">
    <name type="scientific">Erysiphe pulchra</name>
    <dbReference type="NCBI Taxonomy" id="225359"/>
    <lineage>
        <taxon>Eukaryota</taxon>
        <taxon>Fungi</taxon>
        <taxon>Dikarya</taxon>
        <taxon>Ascomycota</taxon>
        <taxon>Pezizomycotina</taxon>
        <taxon>Leotiomycetes</taxon>
        <taxon>Erysiphales</taxon>
        <taxon>Erysiphaceae</taxon>
        <taxon>Erysiphe</taxon>
    </lineage>
</organism>
<dbReference type="Proteomes" id="UP000237438">
    <property type="component" value="Unassembled WGS sequence"/>
</dbReference>